<evidence type="ECO:0000256" key="1">
    <source>
        <dbReference type="ARBA" id="ARBA00004418"/>
    </source>
</evidence>
<dbReference type="Pfam" id="PF13144">
    <property type="entry name" value="ChapFlgA"/>
    <property type="match status" value="1"/>
</dbReference>
<keyword evidence="2 4" id="KW-0732">Signal</keyword>
<dbReference type="InterPro" id="IPR039246">
    <property type="entry name" value="Flagellar_FlgA"/>
</dbReference>
<dbReference type="GO" id="GO:0042597">
    <property type="term" value="C:periplasmic space"/>
    <property type="evidence" value="ECO:0007669"/>
    <property type="project" value="UniProtKB-SubCell"/>
</dbReference>
<dbReference type="GO" id="GO:0044780">
    <property type="term" value="P:bacterial-type flagellum assembly"/>
    <property type="evidence" value="ECO:0007669"/>
    <property type="project" value="InterPro"/>
</dbReference>
<dbReference type="SMART" id="SM00858">
    <property type="entry name" value="SAF"/>
    <property type="match status" value="1"/>
</dbReference>
<feature type="signal peptide" evidence="4">
    <location>
        <begin position="1"/>
        <end position="20"/>
    </location>
</feature>
<evidence type="ECO:0000256" key="2">
    <source>
        <dbReference type="ARBA" id="ARBA00022729"/>
    </source>
</evidence>
<dbReference type="PANTHER" id="PTHR36307">
    <property type="entry name" value="FLAGELLA BASAL BODY P-RING FORMATION PROTEIN FLGA"/>
    <property type="match status" value="1"/>
</dbReference>
<dbReference type="Gene3D" id="2.30.30.760">
    <property type="match status" value="1"/>
</dbReference>
<dbReference type="InterPro" id="IPR013974">
    <property type="entry name" value="SAF"/>
</dbReference>
<evidence type="ECO:0000256" key="4">
    <source>
        <dbReference type="RuleBase" id="RU362063"/>
    </source>
</evidence>
<sequence>MSRKWWMGMVWVMGGSLAHAAGQSLPALEALARAFVQNELAAQGASFQLGRFDPALVVPACNAPRVAWAGEGQASGQVLVSCPDKGWSLRLPVTVVRKQMGLVTTRAVRAGEVLRAEDVRLAEVPNPALARNVLSQSEMAVGKVLRSGAPAGAWVRDFMVRAPLLVKANQRVRVLAEGDGFAVQSEGVAVGNAGEGEAVSVRMSSGRLVRGTVATDGSVKVVF</sequence>
<keyword evidence="4" id="KW-1005">Bacterial flagellum biogenesis</keyword>
<comment type="function">
    <text evidence="4">Involved in the assembly process of the P-ring formation. It may associate with FlgF on the rod constituting a structure essential for the P-ring assembly or may act as a modulator protein for the P-ring assembly.</text>
</comment>
<dbReference type="InterPro" id="IPR017585">
    <property type="entry name" value="SAF_FlgA"/>
</dbReference>
<evidence type="ECO:0000313" key="6">
    <source>
        <dbReference type="EMBL" id="CUA85192.1"/>
    </source>
</evidence>
<dbReference type="STRING" id="375574.GCA_001418035_02082"/>
<organism evidence="6 7">
    <name type="scientific">Gulbenkiania indica</name>
    <dbReference type="NCBI Taxonomy" id="375574"/>
    <lineage>
        <taxon>Bacteria</taxon>
        <taxon>Pseudomonadati</taxon>
        <taxon>Pseudomonadota</taxon>
        <taxon>Betaproteobacteria</taxon>
        <taxon>Neisseriales</taxon>
        <taxon>Chromobacteriaceae</taxon>
        <taxon>Gulbenkiania</taxon>
    </lineage>
</organism>
<keyword evidence="6" id="KW-0969">Cilium</keyword>
<dbReference type="CDD" id="cd11614">
    <property type="entry name" value="SAF_CpaB_FlgA_like"/>
    <property type="match status" value="1"/>
</dbReference>
<keyword evidence="6" id="KW-0282">Flagellum</keyword>
<keyword evidence="6" id="KW-0966">Cell projection</keyword>
<feature type="chain" id="PRO_5005393410" description="Flagella basal body P-ring formation protein FlgA" evidence="4">
    <location>
        <begin position="21"/>
        <end position="223"/>
    </location>
</feature>
<name>A0A0K6H2I4_9NEIS</name>
<comment type="subcellular location">
    <subcellularLocation>
        <location evidence="1 4">Periplasm</location>
    </subcellularLocation>
</comment>
<dbReference type="EMBL" id="CYHA01000005">
    <property type="protein sequence ID" value="CUA85192.1"/>
    <property type="molecule type" value="Genomic_DNA"/>
</dbReference>
<accession>A0A0K6H2I4</accession>
<dbReference type="Gene3D" id="3.90.1210.10">
    <property type="entry name" value="Antifreeze-like/N-acetylneuraminic acid synthase C-terminal domain"/>
    <property type="match status" value="1"/>
</dbReference>
<evidence type="ECO:0000259" key="5">
    <source>
        <dbReference type="SMART" id="SM00858"/>
    </source>
</evidence>
<keyword evidence="7" id="KW-1185">Reference proteome</keyword>
<comment type="similarity">
    <text evidence="4">Belongs to the FlgA family.</text>
</comment>
<dbReference type="Proteomes" id="UP000243535">
    <property type="component" value="Unassembled WGS sequence"/>
</dbReference>
<dbReference type="AlphaFoldDB" id="A0A0K6H2I4"/>
<evidence type="ECO:0000313" key="7">
    <source>
        <dbReference type="Proteomes" id="UP000243535"/>
    </source>
</evidence>
<dbReference type="NCBIfam" id="TIGR03170">
    <property type="entry name" value="flgA_cterm"/>
    <property type="match status" value="1"/>
</dbReference>
<evidence type="ECO:0000256" key="3">
    <source>
        <dbReference type="ARBA" id="ARBA00022764"/>
    </source>
</evidence>
<dbReference type="RefSeq" id="WP_072242886.1">
    <property type="nucleotide sequence ID" value="NZ_CYHA01000005.1"/>
</dbReference>
<proteinExistence type="inferred from homology"/>
<dbReference type="PANTHER" id="PTHR36307:SF1">
    <property type="entry name" value="FLAGELLA BASAL BODY P-RING FORMATION PROTEIN FLGA"/>
    <property type="match status" value="1"/>
</dbReference>
<reference evidence="7" key="1">
    <citation type="submission" date="2015-08" db="EMBL/GenBank/DDBJ databases">
        <authorList>
            <person name="Varghese N."/>
        </authorList>
    </citation>
    <scope>NUCLEOTIDE SEQUENCE [LARGE SCALE GENOMIC DNA]</scope>
    <source>
        <strain evidence="7">DSM 17901</strain>
    </source>
</reference>
<protein>
    <recommendedName>
        <fullName evidence="4">Flagella basal body P-ring formation protein FlgA</fullName>
    </recommendedName>
</protein>
<feature type="domain" description="SAF" evidence="5">
    <location>
        <begin position="99"/>
        <end position="161"/>
    </location>
</feature>
<gene>
    <name evidence="6" type="ORF">Ga0061063_2297</name>
</gene>
<keyword evidence="3 4" id="KW-0574">Periplasm</keyword>